<dbReference type="Proteomes" id="UP000321638">
    <property type="component" value="Unassembled WGS sequence"/>
</dbReference>
<evidence type="ECO:0000259" key="1">
    <source>
        <dbReference type="Pfam" id="PF03061"/>
    </source>
</evidence>
<reference evidence="2 3" key="1">
    <citation type="submission" date="2019-06" db="EMBL/GenBank/DDBJ databases">
        <title>New taxonomy in bacterial strain CC-CFT640, isolated from vineyard.</title>
        <authorList>
            <person name="Lin S.-Y."/>
            <person name="Tsai C.-F."/>
            <person name="Young C.-C."/>
        </authorList>
    </citation>
    <scope>NUCLEOTIDE SEQUENCE [LARGE SCALE GENOMIC DNA]</scope>
    <source>
        <strain evidence="2 3">CC-CFT640</strain>
    </source>
</reference>
<proteinExistence type="predicted"/>
<sequence length="152" mass="16050">MTDEEILHRFNTCPQPASTTLGAEVLDIDTSAGKVTLRCTATREHCHSVDWNPKGGIVQGGFVTGWLDAAMATACIARAKFAVSVPSLEIKVSFLAPAHPGIYLAKGWIQRWGRTIAFLEGDLRDTSGKLIATASSTAMLAPLPATANANAA</sequence>
<comment type="caution">
    <text evidence="2">The sequence shown here is derived from an EMBL/GenBank/DDBJ whole genome shotgun (WGS) entry which is preliminary data.</text>
</comment>
<gene>
    <name evidence="2" type="ORF">FHP25_22530</name>
</gene>
<feature type="domain" description="Thioesterase" evidence="1">
    <location>
        <begin position="55"/>
        <end position="131"/>
    </location>
</feature>
<dbReference type="OrthoDB" id="9813282at2"/>
<dbReference type="InterPro" id="IPR006683">
    <property type="entry name" value="Thioestr_dom"/>
</dbReference>
<evidence type="ECO:0000313" key="2">
    <source>
        <dbReference type="EMBL" id="TXL73202.1"/>
    </source>
</evidence>
<dbReference type="EMBL" id="VDUZ01000027">
    <property type="protein sequence ID" value="TXL73202.1"/>
    <property type="molecule type" value="Genomic_DNA"/>
</dbReference>
<evidence type="ECO:0000313" key="3">
    <source>
        <dbReference type="Proteomes" id="UP000321638"/>
    </source>
</evidence>
<protein>
    <submittedName>
        <fullName evidence="2">PaaI family thioesterase</fullName>
    </submittedName>
</protein>
<dbReference type="SUPFAM" id="SSF54637">
    <property type="entry name" value="Thioesterase/thiol ester dehydrase-isomerase"/>
    <property type="match status" value="1"/>
</dbReference>
<dbReference type="GO" id="GO:0016790">
    <property type="term" value="F:thiolester hydrolase activity"/>
    <property type="evidence" value="ECO:0007669"/>
    <property type="project" value="UniProtKB-ARBA"/>
</dbReference>
<dbReference type="RefSeq" id="WP_147849221.1">
    <property type="nucleotide sequence ID" value="NZ_VDUZ01000027.1"/>
</dbReference>
<dbReference type="Pfam" id="PF03061">
    <property type="entry name" value="4HBT"/>
    <property type="match status" value="1"/>
</dbReference>
<name>A0A5C8PHC4_9HYPH</name>
<dbReference type="CDD" id="cd03443">
    <property type="entry name" value="PaaI_thioesterase"/>
    <property type="match status" value="1"/>
</dbReference>
<keyword evidence="3" id="KW-1185">Reference proteome</keyword>
<accession>A0A5C8PHC4</accession>
<dbReference type="AlphaFoldDB" id="A0A5C8PHC4"/>
<organism evidence="2 3">
    <name type="scientific">Vineibacter terrae</name>
    <dbReference type="NCBI Taxonomy" id="2586908"/>
    <lineage>
        <taxon>Bacteria</taxon>
        <taxon>Pseudomonadati</taxon>
        <taxon>Pseudomonadota</taxon>
        <taxon>Alphaproteobacteria</taxon>
        <taxon>Hyphomicrobiales</taxon>
        <taxon>Vineibacter</taxon>
    </lineage>
</organism>
<dbReference type="InterPro" id="IPR029069">
    <property type="entry name" value="HotDog_dom_sf"/>
</dbReference>
<dbReference type="Gene3D" id="3.10.129.10">
    <property type="entry name" value="Hotdog Thioesterase"/>
    <property type="match status" value="1"/>
</dbReference>